<protein>
    <submittedName>
        <fullName evidence="1">Uncharacterized protein</fullName>
    </submittedName>
</protein>
<comment type="caution">
    <text evidence="1">The sequence shown here is derived from an EMBL/GenBank/DDBJ whole genome shotgun (WGS) entry which is preliminary data.</text>
</comment>
<accession>A0AAN9XH52</accession>
<keyword evidence="2" id="KW-1185">Reference proteome</keyword>
<evidence type="ECO:0000313" key="2">
    <source>
        <dbReference type="Proteomes" id="UP001386955"/>
    </source>
</evidence>
<dbReference type="AlphaFoldDB" id="A0AAN9XH52"/>
<evidence type="ECO:0000313" key="1">
    <source>
        <dbReference type="EMBL" id="KAK7392437.1"/>
    </source>
</evidence>
<proteinExistence type="predicted"/>
<reference evidence="1 2" key="1">
    <citation type="submission" date="2024-01" db="EMBL/GenBank/DDBJ databases">
        <title>The genomes of 5 underutilized Papilionoideae crops provide insights into root nodulation and disease resistanc.</title>
        <authorList>
            <person name="Jiang F."/>
        </authorList>
    </citation>
    <scope>NUCLEOTIDE SEQUENCE [LARGE SCALE GENOMIC DNA]</scope>
    <source>
        <strain evidence="1">DUOXIRENSHENG_FW03</strain>
        <tissue evidence="1">Leaves</tissue>
    </source>
</reference>
<organism evidence="1 2">
    <name type="scientific">Psophocarpus tetragonolobus</name>
    <name type="common">Winged bean</name>
    <name type="synonym">Dolichos tetragonolobus</name>
    <dbReference type="NCBI Taxonomy" id="3891"/>
    <lineage>
        <taxon>Eukaryota</taxon>
        <taxon>Viridiplantae</taxon>
        <taxon>Streptophyta</taxon>
        <taxon>Embryophyta</taxon>
        <taxon>Tracheophyta</taxon>
        <taxon>Spermatophyta</taxon>
        <taxon>Magnoliopsida</taxon>
        <taxon>eudicotyledons</taxon>
        <taxon>Gunneridae</taxon>
        <taxon>Pentapetalae</taxon>
        <taxon>rosids</taxon>
        <taxon>fabids</taxon>
        <taxon>Fabales</taxon>
        <taxon>Fabaceae</taxon>
        <taxon>Papilionoideae</taxon>
        <taxon>50 kb inversion clade</taxon>
        <taxon>NPAAA clade</taxon>
        <taxon>indigoferoid/millettioid clade</taxon>
        <taxon>Phaseoleae</taxon>
        <taxon>Psophocarpus</taxon>
    </lineage>
</organism>
<name>A0AAN9XH52_PSOTE</name>
<dbReference type="EMBL" id="JAYMYS010000005">
    <property type="protein sequence ID" value="KAK7392437.1"/>
    <property type="molecule type" value="Genomic_DNA"/>
</dbReference>
<sequence length="81" mass="8494">MLAREECGSSYGEVSAGGAFHLDKVSSCRRPGRGVVAGTLNGGPRSSEVMAKWCGLPQYGFYGAAKMSCIGTLNSSNCVKW</sequence>
<dbReference type="Proteomes" id="UP001386955">
    <property type="component" value="Unassembled WGS sequence"/>
</dbReference>
<gene>
    <name evidence="1" type="ORF">VNO78_20876</name>
</gene>